<sequence>MARVDEPVYHRPMPARAAATHNAHNTRRGAAAPQSARERILQTAHDLFSLEGIRATGIDRVIAESGVTKVTLYRHYPSKNELILAFLDYRHERWMAWFDAALRRFGDDAAALAPALAEWFAHPQFRGCAFINTVAELGPALPQAIERAQTHKRAMQARIAALLPAGPARETRARALAVAVDGAIVRAACDGDASDALDALRCMVAATMAKKPR</sequence>
<keyword evidence="3" id="KW-0804">Transcription</keyword>
<dbReference type="AlphaFoldDB" id="A0A0S2DI43"/>
<feature type="domain" description="HTH tetR-type" evidence="6">
    <location>
        <begin position="34"/>
        <end position="94"/>
    </location>
</feature>
<dbReference type="PROSITE" id="PS50977">
    <property type="entry name" value="HTH_TETR_2"/>
    <property type="match status" value="1"/>
</dbReference>
<dbReference type="Gene3D" id="1.10.357.10">
    <property type="entry name" value="Tetracycline Repressor, domain 2"/>
    <property type="match status" value="1"/>
</dbReference>
<evidence type="ECO:0000259" key="6">
    <source>
        <dbReference type="PROSITE" id="PS50977"/>
    </source>
</evidence>
<evidence type="ECO:0000313" key="8">
    <source>
        <dbReference type="Proteomes" id="UP000061569"/>
    </source>
</evidence>
<keyword evidence="2 4" id="KW-0238">DNA-binding</keyword>
<protein>
    <submittedName>
        <fullName evidence="7">Transcriptional regulator, TetR family</fullName>
    </submittedName>
</protein>
<gene>
    <name evidence="7" type="ORF">GLE_2794</name>
</gene>
<evidence type="ECO:0000256" key="4">
    <source>
        <dbReference type="PROSITE-ProRule" id="PRU00335"/>
    </source>
</evidence>
<dbReference type="PANTHER" id="PTHR47506">
    <property type="entry name" value="TRANSCRIPTIONAL REGULATORY PROTEIN"/>
    <property type="match status" value="1"/>
</dbReference>
<dbReference type="PRINTS" id="PR00455">
    <property type="entry name" value="HTHTETR"/>
</dbReference>
<evidence type="ECO:0000256" key="3">
    <source>
        <dbReference type="ARBA" id="ARBA00023163"/>
    </source>
</evidence>
<evidence type="ECO:0000256" key="2">
    <source>
        <dbReference type="ARBA" id="ARBA00023125"/>
    </source>
</evidence>
<feature type="DNA-binding region" description="H-T-H motif" evidence="4">
    <location>
        <begin position="57"/>
        <end position="76"/>
    </location>
</feature>
<proteinExistence type="predicted"/>
<evidence type="ECO:0000313" key="7">
    <source>
        <dbReference type="EMBL" id="ALN58142.1"/>
    </source>
</evidence>
<dbReference type="GO" id="GO:0003677">
    <property type="term" value="F:DNA binding"/>
    <property type="evidence" value="ECO:0007669"/>
    <property type="project" value="UniProtKB-UniRule"/>
</dbReference>
<feature type="region of interest" description="Disordered" evidence="5">
    <location>
        <begin position="12"/>
        <end position="33"/>
    </location>
</feature>
<dbReference type="Pfam" id="PF00440">
    <property type="entry name" value="TetR_N"/>
    <property type="match status" value="1"/>
</dbReference>
<reference evidence="7 8" key="1">
    <citation type="submission" date="2015-11" db="EMBL/GenBank/DDBJ databases">
        <title>Genome sequences of Lysobacter enzymogenes strain C3 and Lysobacter antibioticus ATCC 29479.</title>
        <authorList>
            <person name="Kobayashi D.Y."/>
        </authorList>
    </citation>
    <scope>NUCLEOTIDE SEQUENCE [LARGE SCALE GENOMIC DNA]</scope>
    <source>
        <strain evidence="7 8">C3</strain>
    </source>
</reference>
<dbReference type="Proteomes" id="UP000061569">
    <property type="component" value="Chromosome"/>
</dbReference>
<dbReference type="InterPro" id="IPR001647">
    <property type="entry name" value="HTH_TetR"/>
</dbReference>
<dbReference type="SUPFAM" id="SSF46689">
    <property type="entry name" value="Homeodomain-like"/>
    <property type="match status" value="1"/>
</dbReference>
<dbReference type="SUPFAM" id="SSF48498">
    <property type="entry name" value="Tetracyclin repressor-like, C-terminal domain"/>
    <property type="match status" value="1"/>
</dbReference>
<dbReference type="EMBL" id="CP013140">
    <property type="protein sequence ID" value="ALN58142.1"/>
    <property type="molecule type" value="Genomic_DNA"/>
</dbReference>
<dbReference type="InterPro" id="IPR009057">
    <property type="entry name" value="Homeodomain-like_sf"/>
</dbReference>
<dbReference type="InterPro" id="IPR036271">
    <property type="entry name" value="Tet_transcr_reg_TetR-rel_C_sf"/>
</dbReference>
<keyword evidence="1" id="KW-0805">Transcription regulation</keyword>
<dbReference type="PATRIC" id="fig|69.6.peg.2750"/>
<evidence type="ECO:0000256" key="5">
    <source>
        <dbReference type="SAM" id="MobiDB-lite"/>
    </source>
</evidence>
<dbReference type="PANTHER" id="PTHR47506:SF1">
    <property type="entry name" value="HTH-TYPE TRANSCRIPTIONAL REGULATOR YJDC"/>
    <property type="match status" value="1"/>
</dbReference>
<organism evidence="7 8">
    <name type="scientific">Lysobacter enzymogenes</name>
    <dbReference type="NCBI Taxonomy" id="69"/>
    <lineage>
        <taxon>Bacteria</taxon>
        <taxon>Pseudomonadati</taxon>
        <taxon>Pseudomonadota</taxon>
        <taxon>Gammaproteobacteria</taxon>
        <taxon>Lysobacterales</taxon>
        <taxon>Lysobacteraceae</taxon>
        <taxon>Lysobacter</taxon>
    </lineage>
</organism>
<evidence type="ECO:0000256" key="1">
    <source>
        <dbReference type="ARBA" id="ARBA00023015"/>
    </source>
</evidence>
<accession>A0A0S2DI43</accession>
<name>A0A0S2DI43_LYSEN</name>
<dbReference type="STRING" id="69.GLE_2794"/>
<dbReference type="KEGG" id="lez:GLE_2794"/>